<evidence type="ECO:0008006" key="5">
    <source>
        <dbReference type="Google" id="ProtNLM"/>
    </source>
</evidence>
<dbReference type="Gene3D" id="3.40.50.300">
    <property type="entry name" value="P-loop containing nucleotide triphosphate hydrolases"/>
    <property type="match status" value="1"/>
</dbReference>
<dbReference type="InterPro" id="IPR050571">
    <property type="entry name" value="Class-IV_PLP-Dep_Aminotrnsfr"/>
</dbReference>
<keyword evidence="4" id="KW-1185">Reference proteome</keyword>
<evidence type="ECO:0000256" key="2">
    <source>
        <dbReference type="ARBA" id="ARBA00023304"/>
    </source>
</evidence>
<organism evidence="3 4">
    <name type="scientific">Sulfitobacter dubius</name>
    <dbReference type="NCBI Taxonomy" id="218673"/>
    <lineage>
        <taxon>Bacteria</taxon>
        <taxon>Pseudomonadati</taxon>
        <taxon>Pseudomonadota</taxon>
        <taxon>Alphaproteobacteria</taxon>
        <taxon>Rhodobacterales</taxon>
        <taxon>Roseobacteraceae</taxon>
        <taxon>Sulfitobacter</taxon>
    </lineage>
</organism>
<dbReference type="PANTHER" id="PTHR42743">
    <property type="entry name" value="AMINO-ACID AMINOTRANSFERASE"/>
    <property type="match status" value="1"/>
</dbReference>
<accession>A0ABY3ZF62</accession>
<protein>
    <recommendedName>
        <fullName evidence="5">Branched-chain amino acid aminotransferase</fullName>
    </recommendedName>
</protein>
<dbReference type="InterPro" id="IPR027417">
    <property type="entry name" value="P-loop_NTPase"/>
</dbReference>
<proteinExistence type="inferred from homology"/>
<dbReference type="Pfam" id="PF19798">
    <property type="entry name" value="Sulfotransfer_5"/>
    <property type="match status" value="1"/>
</dbReference>
<gene>
    <name evidence="3" type="ORF">DSM109990_00059</name>
</gene>
<keyword evidence="2" id="KW-0028">Amino-acid biosynthesis</keyword>
<keyword evidence="2" id="KW-0100">Branched-chain amino acid biosynthesis</keyword>
<sequence>MRIAMWSGPRNLSTAMMYSFGARQDFTAIDEPFYAAYLKVTGLDHPMRGAVLAAQEQDPALVPNGFVQDGARHLYMKHMAQHMVDGFPLDWAKDCVNVHLIRHPARVISSYAEKREEPRLADIGFERQVMLYEHLGGVIIDSADIRADPEGMLRKLCTAVNLPFDPAMLHWSAGPRPEDGVWAPHWYGAIHKSTGFAGPEGALPELSRAQQEVLEEAMPYYEKLFTKRIKLKRQI</sequence>
<dbReference type="RefSeq" id="WP_243261825.1">
    <property type="nucleotide sequence ID" value="NZ_CP085144.1"/>
</dbReference>
<evidence type="ECO:0000313" key="4">
    <source>
        <dbReference type="Proteomes" id="UP000831019"/>
    </source>
</evidence>
<dbReference type="Proteomes" id="UP000831019">
    <property type="component" value="Chromosome"/>
</dbReference>
<comment type="similarity">
    <text evidence="1">Belongs to the class-IV pyridoxal-phosphate-dependent aminotransferase family.</text>
</comment>
<evidence type="ECO:0000313" key="3">
    <source>
        <dbReference type="EMBL" id="UOA13285.1"/>
    </source>
</evidence>
<dbReference type="PANTHER" id="PTHR42743:SF11">
    <property type="entry name" value="AMINODEOXYCHORISMATE LYASE"/>
    <property type="match status" value="1"/>
</dbReference>
<evidence type="ECO:0000256" key="1">
    <source>
        <dbReference type="ARBA" id="ARBA00009320"/>
    </source>
</evidence>
<dbReference type="SUPFAM" id="SSF52540">
    <property type="entry name" value="P-loop containing nucleoside triphosphate hydrolases"/>
    <property type="match status" value="1"/>
</dbReference>
<reference evidence="4" key="1">
    <citation type="journal article" date="2022" name="Microorganisms">
        <title>Beyond the ABCs#Discovery of Three New Plasmid Types in Rhodobacterales (RepQ, RepY, RepW).</title>
        <authorList>
            <person name="Freese H.M."/>
            <person name="Ringel V."/>
            <person name="Overmann J."/>
            <person name="Petersen J."/>
        </authorList>
    </citation>
    <scope>NUCLEOTIDE SEQUENCE [LARGE SCALE GENOMIC DNA]</scope>
    <source>
        <strain evidence="4">DSM 109990</strain>
    </source>
</reference>
<dbReference type="EMBL" id="CP085144">
    <property type="protein sequence ID" value="UOA13285.1"/>
    <property type="molecule type" value="Genomic_DNA"/>
</dbReference>
<name>A0ABY3ZF62_9RHOB</name>